<keyword evidence="1" id="KW-0472">Membrane</keyword>
<dbReference type="Gene3D" id="3.30.450.20">
    <property type="entry name" value="PAS domain"/>
    <property type="match status" value="1"/>
</dbReference>
<dbReference type="KEGG" id="xcl:G4Z02_03785"/>
<dbReference type="InterPro" id="IPR035965">
    <property type="entry name" value="PAS-like_dom_sf"/>
</dbReference>
<dbReference type="InterPro" id="IPR000160">
    <property type="entry name" value="GGDEF_dom"/>
</dbReference>
<dbReference type="SUPFAM" id="SSF55073">
    <property type="entry name" value="Nucleotide cyclase"/>
    <property type="match status" value="1"/>
</dbReference>
<evidence type="ECO:0000256" key="1">
    <source>
        <dbReference type="SAM" id="Phobius"/>
    </source>
</evidence>
<reference evidence="3 4" key="1">
    <citation type="submission" date="2020-02" db="EMBL/GenBank/DDBJ databases">
        <authorList>
            <person name="Zheng R.K."/>
            <person name="Sun C.M."/>
        </authorList>
    </citation>
    <scope>NUCLEOTIDE SEQUENCE [LARGE SCALE GENOMIC DNA]</scope>
    <source>
        <strain evidence="4">zrk13</strain>
    </source>
</reference>
<sequence length="384" mass="45505">MNPLLLVGIIAAWFIYAIIIKLTKKRKYDYSFIVAFVFLLAFGYLYFFEDFEGVYYTWYSYITVGFFAFYMIIDNSVLLFKKNVSEFDFHDLEQKLEYVSSSSELLRQRFISTIELLRDGISFRDGDQIFGSDRFIEIIGVKDNEIPVEDFENLIIKEDLVEYHSKLEKCSRKYPTYRIKYRIKKDGKKIWVDEHGKMIILHKKRSYISLIKPLDIRRYPESEVDVLNNLAGHKEMYQEMQRLHRKKNAYHFVLIYLTNIPKINEKYGREFGDLMMGEYLSQIRFKFIKDNQSLFRISGIKFGLIIKEKSKFDILDRALVGSGELFTMHMKFGGVTQTIYPNLGISESPYEGKKPETVLQEAEQALQQTFHDSFGQSFCFFNRK</sequence>
<accession>A0A7L7KR65</accession>
<feature type="domain" description="GGDEF" evidence="2">
    <location>
        <begin position="248"/>
        <end position="383"/>
    </location>
</feature>
<gene>
    <name evidence="3" type="ORF">G4Z02_03785</name>
</gene>
<organism evidence="3 4">
    <name type="scientific">Candidatus Xianfuyuplasma coldseepsis</name>
    <dbReference type="NCBI Taxonomy" id="2782163"/>
    <lineage>
        <taxon>Bacteria</taxon>
        <taxon>Bacillati</taxon>
        <taxon>Mycoplasmatota</taxon>
        <taxon>Mollicutes</taxon>
        <taxon>Candidatus Izemoplasmatales</taxon>
        <taxon>Candidatus Izemoplasmataceae</taxon>
        <taxon>Candidatus Xianfuyuplasma</taxon>
    </lineage>
</organism>
<dbReference type="Pfam" id="PF00990">
    <property type="entry name" value="GGDEF"/>
    <property type="match status" value="1"/>
</dbReference>
<dbReference type="SMART" id="SM00267">
    <property type="entry name" value="GGDEF"/>
    <property type="match status" value="1"/>
</dbReference>
<feature type="transmembrane region" description="Helical" evidence="1">
    <location>
        <begin position="54"/>
        <end position="73"/>
    </location>
</feature>
<feature type="transmembrane region" description="Helical" evidence="1">
    <location>
        <begin position="6"/>
        <end position="23"/>
    </location>
</feature>
<dbReference type="RefSeq" id="WP_258878531.1">
    <property type="nucleotide sequence ID" value="NZ_CP048914.1"/>
</dbReference>
<proteinExistence type="predicted"/>
<protein>
    <submittedName>
        <fullName evidence="3">Diguanylate cyclase</fullName>
    </submittedName>
</protein>
<name>A0A7L7KR65_9MOLU</name>
<dbReference type="Pfam" id="PF08447">
    <property type="entry name" value="PAS_3"/>
    <property type="match status" value="1"/>
</dbReference>
<keyword evidence="1" id="KW-1133">Transmembrane helix</keyword>
<feature type="transmembrane region" description="Helical" evidence="1">
    <location>
        <begin position="30"/>
        <end position="48"/>
    </location>
</feature>
<dbReference type="Gene3D" id="3.30.70.270">
    <property type="match status" value="1"/>
</dbReference>
<dbReference type="InterPro" id="IPR013655">
    <property type="entry name" value="PAS_fold_3"/>
</dbReference>
<dbReference type="EMBL" id="CP048914">
    <property type="protein sequence ID" value="QMS84909.1"/>
    <property type="molecule type" value="Genomic_DNA"/>
</dbReference>
<evidence type="ECO:0000313" key="4">
    <source>
        <dbReference type="Proteomes" id="UP000514720"/>
    </source>
</evidence>
<dbReference type="InterPro" id="IPR000014">
    <property type="entry name" value="PAS"/>
</dbReference>
<keyword evidence="4" id="KW-1185">Reference proteome</keyword>
<evidence type="ECO:0000259" key="2">
    <source>
        <dbReference type="PROSITE" id="PS50887"/>
    </source>
</evidence>
<dbReference type="NCBIfam" id="TIGR00229">
    <property type="entry name" value="sensory_box"/>
    <property type="match status" value="1"/>
</dbReference>
<dbReference type="InterPro" id="IPR043128">
    <property type="entry name" value="Rev_trsase/Diguanyl_cyclase"/>
</dbReference>
<keyword evidence="1" id="KW-0812">Transmembrane</keyword>
<dbReference type="PROSITE" id="PS50887">
    <property type="entry name" value="GGDEF"/>
    <property type="match status" value="1"/>
</dbReference>
<dbReference type="SUPFAM" id="SSF55785">
    <property type="entry name" value="PYP-like sensor domain (PAS domain)"/>
    <property type="match status" value="1"/>
</dbReference>
<dbReference type="Proteomes" id="UP000514720">
    <property type="component" value="Chromosome"/>
</dbReference>
<dbReference type="AlphaFoldDB" id="A0A7L7KR65"/>
<evidence type="ECO:0000313" key="3">
    <source>
        <dbReference type="EMBL" id="QMS84909.1"/>
    </source>
</evidence>
<dbReference type="InterPro" id="IPR029787">
    <property type="entry name" value="Nucleotide_cyclase"/>
</dbReference>